<protein>
    <submittedName>
        <fullName evidence="1">Uncharacterized protein</fullName>
    </submittedName>
</protein>
<reference evidence="1 2" key="1">
    <citation type="submission" date="2019-04" db="EMBL/GenBank/DDBJ databases">
        <title>An improved genome assembly and genetic linkage map for asparagus bean, Vigna unguiculata ssp. sesquipedialis.</title>
        <authorList>
            <person name="Xia Q."/>
            <person name="Zhang R."/>
            <person name="Dong Y."/>
        </authorList>
    </citation>
    <scope>NUCLEOTIDE SEQUENCE [LARGE SCALE GENOMIC DNA]</scope>
    <source>
        <tissue evidence="1">Leaf</tissue>
    </source>
</reference>
<evidence type="ECO:0000313" key="2">
    <source>
        <dbReference type="Proteomes" id="UP000501690"/>
    </source>
</evidence>
<keyword evidence="2" id="KW-1185">Reference proteome</keyword>
<dbReference type="AlphaFoldDB" id="A0A4D6M6Y6"/>
<name>A0A4D6M6Y6_VIGUN</name>
<dbReference type="EMBL" id="CP039350">
    <property type="protein sequence ID" value="QCD96573.1"/>
    <property type="molecule type" value="Genomic_DNA"/>
</dbReference>
<sequence>MAKQRNRYFLADREILAHLLPSIILMIIARKKSHIQDNHTTNRKTITLRLASPSTSLRPKDLAQATRTLAQASSLRLGESSTSSIRTLRAFSLRRDPPCLSARLSETFARSKVQWVAWMTIRGEMLRRAHVTLA</sequence>
<dbReference type="Proteomes" id="UP000501690">
    <property type="component" value="Linkage Group LG6"/>
</dbReference>
<gene>
    <name evidence="1" type="ORF">DEO72_LG6g1279</name>
</gene>
<accession>A0A4D6M6Y6</accession>
<evidence type="ECO:0000313" key="1">
    <source>
        <dbReference type="EMBL" id="QCD96573.1"/>
    </source>
</evidence>
<organism evidence="1 2">
    <name type="scientific">Vigna unguiculata</name>
    <name type="common">Cowpea</name>
    <dbReference type="NCBI Taxonomy" id="3917"/>
    <lineage>
        <taxon>Eukaryota</taxon>
        <taxon>Viridiplantae</taxon>
        <taxon>Streptophyta</taxon>
        <taxon>Embryophyta</taxon>
        <taxon>Tracheophyta</taxon>
        <taxon>Spermatophyta</taxon>
        <taxon>Magnoliopsida</taxon>
        <taxon>eudicotyledons</taxon>
        <taxon>Gunneridae</taxon>
        <taxon>Pentapetalae</taxon>
        <taxon>rosids</taxon>
        <taxon>fabids</taxon>
        <taxon>Fabales</taxon>
        <taxon>Fabaceae</taxon>
        <taxon>Papilionoideae</taxon>
        <taxon>50 kb inversion clade</taxon>
        <taxon>NPAAA clade</taxon>
        <taxon>indigoferoid/millettioid clade</taxon>
        <taxon>Phaseoleae</taxon>
        <taxon>Vigna</taxon>
    </lineage>
</organism>
<proteinExistence type="predicted"/>